<proteinExistence type="predicted"/>
<dbReference type="EMBL" id="JFFI01000974">
    <property type="protein sequence ID" value="KXH64386.1"/>
    <property type="molecule type" value="Genomic_DNA"/>
</dbReference>
<reference evidence="1 2" key="1">
    <citation type="submission" date="2014-02" db="EMBL/GenBank/DDBJ databases">
        <title>The genome sequence of Colletotrichum salicis CBS 607.94.</title>
        <authorList>
            <person name="Baroncelli R."/>
            <person name="Thon M.R."/>
        </authorList>
    </citation>
    <scope>NUCLEOTIDE SEQUENCE [LARGE SCALE GENOMIC DNA]</scope>
    <source>
        <strain evidence="1 2">CBS 607.94</strain>
    </source>
</reference>
<name>A0A135UVG6_9PEZI</name>
<gene>
    <name evidence="1" type="ORF">CSAL01_13463</name>
</gene>
<dbReference type="Proteomes" id="UP000070121">
    <property type="component" value="Unassembled WGS sequence"/>
</dbReference>
<dbReference type="OrthoDB" id="4851164at2759"/>
<keyword evidence="2" id="KW-1185">Reference proteome</keyword>
<dbReference type="AlphaFoldDB" id="A0A135UVG6"/>
<organism evidence="1 2">
    <name type="scientific">Colletotrichum salicis</name>
    <dbReference type="NCBI Taxonomy" id="1209931"/>
    <lineage>
        <taxon>Eukaryota</taxon>
        <taxon>Fungi</taxon>
        <taxon>Dikarya</taxon>
        <taxon>Ascomycota</taxon>
        <taxon>Pezizomycotina</taxon>
        <taxon>Sordariomycetes</taxon>
        <taxon>Hypocreomycetidae</taxon>
        <taxon>Glomerellales</taxon>
        <taxon>Glomerellaceae</taxon>
        <taxon>Colletotrichum</taxon>
        <taxon>Colletotrichum acutatum species complex</taxon>
    </lineage>
</organism>
<accession>A0A135UVG6</accession>
<sequence>MVIGDTAALKSEMINTFINPTSSRKHAYIPKGAHYSRNTVRQQSYRYPDAFLVLTNKTSTVEMKNLLAEVSRARPDAPRLLIGTFQNPAEDEKIHTTVAALFGAVKYLDCNVQGPKSVGTVLGHHQEST</sequence>
<comment type="caution">
    <text evidence="1">The sequence shown here is derived from an EMBL/GenBank/DDBJ whole genome shotgun (WGS) entry which is preliminary data.</text>
</comment>
<evidence type="ECO:0000313" key="1">
    <source>
        <dbReference type="EMBL" id="KXH64386.1"/>
    </source>
</evidence>
<evidence type="ECO:0000313" key="2">
    <source>
        <dbReference type="Proteomes" id="UP000070121"/>
    </source>
</evidence>
<protein>
    <submittedName>
        <fullName evidence="1">Uncharacterized protein</fullName>
    </submittedName>
</protein>
<dbReference type="STRING" id="1209931.A0A135UVG6"/>